<dbReference type="SUPFAM" id="SSF50249">
    <property type="entry name" value="Nucleic acid-binding proteins"/>
    <property type="match status" value="1"/>
</dbReference>
<dbReference type="PROSITE" id="PS50935">
    <property type="entry name" value="SSB"/>
    <property type="match status" value="1"/>
</dbReference>
<dbReference type="Gene3D" id="2.40.50.140">
    <property type="entry name" value="Nucleic acid-binding proteins"/>
    <property type="match status" value="1"/>
</dbReference>
<sequence length="207" mass="22041">MSRPRINDFSVTGNLARDPQTFDREDGSKLVVLTLAENRRVFNEANNAWEDAAPVYYQVGLDSRNRSLGNLPENAETSLKKGDMVSVKGNYEATAYTNQKTGELGINHRIWATDVAPSLKFATVAITRNEPSVSAAAEMAAEAEMGSDLSVGAAYRESVREQRLAKETAAGQAQPESQQPAATLTEPPLQVPAGGFGGAAPMGGPGM</sequence>
<evidence type="ECO:0000313" key="5">
    <source>
        <dbReference type="Proteomes" id="UP000297951"/>
    </source>
</evidence>
<dbReference type="Proteomes" id="UP000297951">
    <property type="component" value="Unassembled WGS sequence"/>
</dbReference>
<dbReference type="Pfam" id="PF00436">
    <property type="entry name" value="SSB"/>
    <property type="match status" value="1"/>
</dbReference>
<proteinExistence type="predicted"/>
<evidence type="ECO:0000256" key="1">
    <source>
        <dbReference type="ARBA" id="ARBA00023125"/>
    </source>
</evidence>
<evidence type="ECO:0000256" key="3">
    <source>
        <dbReference type="SAM" id="MobiDB-lite"/>
    </source>
</evidence>
<accession>A0A4Y9F2N4</accession>
<feature type="compositionally biased region" description="Gly residues" evidence="3">
    <location>
        <begin position="194"/>
        <end position="207"/>
    </location>
</feature>
<feature type="region of interest" description="Disordered" evidence="3">
    <location>
        <begin position="162"/>
        <end position="207"/>
    </location>
</feature>
<evidence type="ECO:0008006" key="6">
    <source>
        <dbReference type="Google" id="ProtNLM"/>
    </source>
</evidence>
<name>A0A4Y9F2N4_9MICC</name>
<organism evidence="4 5">
    <name type="scientific">Rothia nasimurium</name>
    <dbReference type="NCBI Taxonomy" id="85336"/>
    <lineage>
        <taxon>Bacteria</taxon>
        <taxon>Bacillati</taxon>
        <taxon>Actinomycetota</taxon>
        <taxon>Actinomycetes</taxon>
        <taxon>Micrococcales</taxon>
        <taxon>Micrococcaceae</taxon>
        <taxon>Rothia</taxon>
    </lineage>
</organism>
<dbReference type="InterPro" id="IPR000424">
    <property type="entry name" value="Primosome_PriB/ssb"/>
</dbReference>
<dbReference type="InterPro" id="IPR012340">
    <property type="entry name" value="NA-bd_OB-fold"/>
</dbReference>
<dbReference type="EMBL" id="SPQC01000024">
    <property type="protein sequence ID" value="TFU21949.1"/>
    <property type="molecule type" value="Genomic_DNA"/>
</dbReference>
<reference evidence="4 5" key="1">
    <citation type="submission" date="2019-03" db="EMBL/GenBank/DDBJ databases">
        <title>Diversity of the mouse oral microbiome.</title>
        <authorList>
            <person name="Joseph S."/>
            <person name="Aduse-Opoku J."/>
            <person name="Curtis M."/>
            <person name="Wade W."/>
            <person name="Hashim A."/>
        </authorList>
    </citation>
    <scope>NUCLEOTIDE SEQUENCE [LARGE SCALE GENOMIC DNA]</scope>
    <source>
        <strain evidence="5">irhom_31</strain>
    </source>
</reference>
<evidence type="ECO:0000256" key="2">
    <source>
        <dbReference type="PROSITE-ProRule" id="PRU00252"/>
    </source>
</evidence>
<comment type="caution">
    <text evidence="4">The sequence shown here is derived from an EMBL/GenBank/DDBJ whole genome shotgun (WGS) entry which is preliminary data.</text>
</comment>
<dbReference type="OrthoDB" id="4427276at2"/>
<dbReference type="GO" id="GO:0003697">
    <property type="term" value="F:single-stranded DNA binding"/>
    <property type="evidence" value="ECO:0007669"/>
    <property type="project" value="InterPro"/>
</dbReference>
<keyword evidence="1 2" id="KW-0238">DNA-binding</keyword>
<protein>
    <recommendedName>
        <fullName evidence="6">Single-stranded DNA-binding protein</fullName>
    </recommendedName>
</protein>
<evidence type="ECO:0000313" key="4">
    <source>
        <dbReference type="EMBL" id="TFU21949.1"/>
    </source>
</evidence>
<dbReference type="AlphaFoldDB" id="A0A4Y9F2N4"/>
<gene>
    <name evidence="4" type="ORF">E4U03_07520</name>
</gene>
<dbReference type="RefSeq" id="WP_135012939.1">
    <property type="nucleotide sequence ID" value="NZ_JADGLK010000024.1"/>
</dbReference>